<dbReference type="Pfam" id="PF01381">
    <property type="entry name" value="HTH_3"/>
    <property type="match status" value="1"/>
</dbReference>
<gene>
    <name evidence="3" type="ORF">B4135_1570</name>
    <name evidence="4" type="ORF">C6P37_11225</name>
</gene>
<dbReference type="InterPro" id="IPR011051">
    <property type="entry name" value="RmlC_Cupin_sf"/>
</dbReference>
<dbReference type="Proteomes" id="UP000075683">
    <property type="component" value="Unassembled WGS sequence"/>
</dbReference>
<evidence type="ECO:0000313" key="3">
    <source>
        <dbReference type="EMBL" id="KYD21944.1"/>
    </source>
</evidence>
<proteinExistence type="predicted"/>
<protein>
    <submittedName>
        <fullName evidence="4">XRE family transcriptional regulator</fullName>
    </submittedName>
</protein>
<dbReference type="GO" id="GO:0003677">
    <property type="term" value="F:DNA binding"/>
    <property type="evidence" value="ECO:0007669"/>
    <property type="project" value="UniProtKB-KW"/>
</dbReference>
<dbReference type="InterPro" id="IPR001387">
    <property type="entry name" value="Cro/C1-type_HTH"/>
</dbReference>
<dbReference type="SUPFAM" id="SSF47413">
    <property type="entry name" value="lambda repressor-like DNA-binding domains"/>
    <property type="match status" value="1"/>
</dbReference>
<comment type="caution">
    <text evidence="3">The sequence shown here is derived from an EMBL/GenBank/DDBJ whole genome shotgun (WGS) entry which is preliminary data.</text>
</comment>
<evidence type="ECO:0000313" key="4">
    <source>
        <dbReference type="EMBL" id="REJ27388.1"/>
    </source>
</evidence>
<reference evidence="4 6" key="2">
    <citation type="submission" date="2018-03" db="EMBL/GenBank/DDBJ databases">
        <authorList>
            <person name="Keele B.F."/>
        </authorList>
    </citation>
    <scope>NUCLEOTIDE SEQUENCE [LARGE SCALE GENOMIC DNA]</scope>
    <source>
        <strain evidence="4">ZCTH4_d</strain>
    </source>
</reference>
<dbReference type="STRING" id="301148.B4135_1570"/>
<evidence type="ECO:0000313" key="6">
    <source>
        <dbReference type="Proteomes" id="UP000257014"/>
    </source>
</evidence>
<keyword evidence="1" id="KW-0238">DNA-binding</keyword>
<evidence type="ECO:0000313" key="5">
    <source>
        <dbReference type="Proteomes" id="UP000075683"/>
    </source>
</evidence>
<dbReference type="InterPro" id="IPR013096">
    <property type="entry name" value="Cupin_2"/>
</dbReference>
<reference evidence="3 5" key="1">
    <citation type="submission" date="2016-01" db="EMBL/GenBank/DDBJ databases">
        <title>Draft Genome Sequences of Seven Thermophilic Sporeformers Isolated from Foods.</title>
        <authorList>
            <person name="Berendsen E.M."/>
            <person name="Wells-Bennik M.H."/>
            <person name="Krawcyk A.O."/>
            <person name="De Jong A."/>
            <person name="Holsappel S."/>
            <person name="Eijlander R.T."/>
            <person name="Kuipers O.P."/>
        </authorList>
    </citation>
    <scope>NUCLEOTIDE SEQUENCE [LARGE SCALE GENOMIC DNA]</scope>
    <source>
        <strain evidence="3 5">B4135</strain>
    </source>
</reference>
<feature type="domain" description="HTH cro/C1-type" evidence="2">
    <location>
        <begin position="8"/>
        <end position="62"/>
    </location>
</feature>
<dbReference type="PANTHER" id="PTHR46797:SF25">
    <property type="entry name" value="TRANSCRIPTIONAL REGULATOR"/>
    <property type="match status" value="1"/>
</dbReference>
<dbReference type="Pfam" id="PF07883">
    <property type="entry name" value="Cupin_2"/>
    <property type="match status" value="1"/>
</dbReference>
<dbReference type="EMBL" id="QEWE01000021">
    <property type="protein sequence ID" value="REJ27388.1"/>
    <property type="molecule type" value="Genomic_DNA"/>
</dbReference>
<dbReference type="InterPro" id="IPR014710">
    <property type="entry name" value="RmlC-like_jellyroll"/>
</dbReference>
<organism evidence="3 5">
    <name type="scientific">Caldibacillus debilis</name>
    <dbReference type="NCBI Taxonomy" id="301148"/>
    <lineage>
        <taxon>Bacteria</taxon>
        <taxon>Bacillati</taxon>
        <taxon>Bacillota</taxon>
        <taxon>Bacilli</taxon>
        <taxon>Bacillales</taxon>
        <taxon>Bacillaceae</taxon>
        <taxon>Caldibacillus</taxon>
    </lineage>
</organism>
<dbReference type="OrthoDB" id="34624at2"/>
<evidence type="ECO:0000259" key="2">
    <source>
        <dbReference type="PROSITE" id="PS50943"/>
    </source>
</evidence>
<dbReference type="EMBL" id="LQYT01000016">
    <property type="protein sequence ID" value="KYD21944.1"/>
    <property type="molecule type" value="Genomic_DNA"/>
</dbReference>
<dbReference type="Gene3D" id="1.10.260.40">
    <property type="entry name" value="lambda repressor-like DNA-binding domains"/>
    <property type="match status" value="1"/>
</dbReference>
<dbReference type="SUPFAM" id="SSF51182">
    <property type="entry name" value="RmlC-like cupins"/>
    <property type="match status" value="1"/>
</dbReference>
<sequence>MEDIGLKIKELRLMKGLTLKQLSEKTSLSVSFLSQIERGTTSLAIQSLRKISDALDVDIVYFFDSKKKEKYVVRKEEQKPFEIKHLKSKYVRLNGEFPNRSLAPFLVTLRPNQKKTSTFSFFGEEFYYVLKGAVLFYVGEEKYLLREGDAIHFPSKLPHYGENPLNEETVLLCCITPVIF</sequence>
<dbReference type="CDD" id="cd02209">
    <property type="entry name" value="cupin_XRE_C"/>
    <property type="match status" value="1"/>
</dbReference>
<dbReference type="InterPro" id="IPR050807">
    <property type="entry name" value="TransReg_Diox_bact_type"/>
</dbReference>
<dbReference type="Proteomes" id="UP000257014">
    <property type="component" value="Unassembled WGS sequence"/>
</dbReference>
<dbReference type="InterPro" id="IPR010982">
    <property type="entry name" value="Lambda_DNA-bd_dom_sf"/>
</dbReference>
<dbReference type="Gene3D" id="2.60.120.10">
    <property type="entry name" value="Jelly Rolls"/>
    <property type="match status" value="1"/>
</dbReference>
<name>A0A150MBL7_9BACI</name>
<dbReference type="PANTHER" id="PTHR46797">
    <property type="entry name" value="HTH-TYPE TRANSCRIPTIONAL REGULATOR"/>
    <property type="match status" value="1"/>
</dbReference>
<dbReference type="AlphaFoldDB" id="A0A150MBL7"/>
<dbReference type="CDD" id="cd00093">
    <property type="entry name" value="HTH_XRE"/>
    <property type="match status" value="1"/>
</dbReference>
<accession>A0A150MBL7</accession>
<dbReference type="PROSITE" id="PS50943">
    <property type="entry name" value="HTH_CROC1"/>
    <property type="match status" value="1"/>
</dbReference>
<dbReference type="GO" id="GO:0005829">
    <property type="term" value="C:cytosol"/>
    <property type="evidence" value="ECO:0007669"/>
    <property type="project" value="TreeGrafter"/>
</dbReference>
<dbReference type="SMART" id="SM00530">
    <property type="entry name" value="HTH_XRE"/>
    <property type="match status" value="1"/>
</dbReference>
<dbReference type="RefSeq" id="WP_020153578.1">
    <property type="nucleotide sequence ID" value="NZ_JBAIZG010000011.1"/>
</dbReference>
<evidence type="ECO:0000256" key="1">
    <source>
        <dbReference type="ARBA" id="ARBA00023125"/>
    </source>
</evidence>
<dbReference type="GO" id="GO:0003700">
    <property type="term" value="F:DNA-binding transcription factor activity"/>
    <property type="evidence" value="ECO:0007669"/>
    <property type="project" value="TreeGrafter"/>
</dbReference>